<feature type="compositionally biased region" description="Polar residues" evidence="1">
    <location>
        <begin position="71"/>
        <end position="87"/>
    </location>
</feature>
<reference evidence="3 4" key="1">
    <citation type="submission" date="2014-04" db="EMBL/GenBank/DDBJ databases">
        <title>Evolutionary Origins and Diversification of the Mycorrhizal Mutualists.</title>
        <authorList>
            <consortium name="DOE Joint Genome Institute"/>
            <consortium name="Mycorrhizal Genomics Consortium"/>
            <person name="Kohler A."/>
            <person name="Kuo A."/>
            <person name="Nagy L.G."/>
            <person name="Floudas D."/>
            <person name="Copeland A."/>
            <person name="Barry K.W."/>
            <person name="Cichocki N."/>
            <person name="Veneault-Fourrey C."/>
            <person name="LaButti K."/>
            <person name="Lindquist E.A."/>
            <person name="Lipzen A."/>
            <person name="Lundell T."/>
            <person name="Morin E."/>
            <person name="Murat C."/>
            <person name="Riley R."/>
            <person name="Ohm R."/>
            <person name="Sun H."/>
            <person name="Tunlid A."/>
            <person name="Henrissat B."/>
            <person name="Grigoriev I.V."/>
            <person name="Hibbett D.S."/>
            <person name="Martin F."/>
        </authorList>
    </citation>
    <scope>NUCLEOTIDE SEQUENCE [LARGE SCALE GENOMIC DNA]</scope>
    <source>
        <strain evidence="3 4">Koide BX008</strain>
    </source>
</reference>
<sequence length="94" mass="10934">MLGLSGETVLLMFCLTFVHHHSAIHSTHPDSQSILPFKDLKMQKHTKRRNFRIQLDFSTLPSTERKDYLDTPNTNALNPREQYSNSPKALPEWK</sequence>
<organism evidence="3 4">
    <name type="scientific">Amanita muscaria (strain Koide BX008)</name>
    <dbReference type="NCBI Taxonomy" id="946122"/>
    <lineage>
        <taxon>Eukaryota</taxon>
        <taxon>Fungi</taxon>
        <taxon>Dikarya</taxon>
        <taxon>Basidiomycota</taxon>
        <taxon>Agaricomycotina</taxon>
        <taxon>Agaricomycetes</taxon>
        <taxon>Agaricomycetidae</taxon>
        <taxon>Agaricales</taxon>
        <taxon>Pluteineae</taxon>
        <taxon>Amanitaceae</taxon>
        <taxon>Amanita</taxon>
    </lineage>
</organism>
<evidence type="ECO:0000256" key="1">
    <source>
        <dbReference type="SAM" id="MobiDB-lite"/>
    </source>
</evidence>
<evidence type="ECO:0000256" key="2">
    <source>
        <dbReference type="SAM" id="SignalP"/>
    </source>
</evidence>
<protein>
    <submittedName>
        <fullName evidence="3">Uncharacterized protein</fullName>
    </submittedName>
</protein>
<dbReference type="Proteomes" id="UP000054549">
    <property type="component" value="Unassembled WGS sequence"/>
</dbReference>
<dbReference type="EMBL" id="KN818246">
    <property type="protein sequence ID" value="KIL64817.1"/>
    <property type="molecule type" value="Genomic_DNA"/>
</dbReference>
<feature type="signal peptide" evidence="2">
    <location>
        <begin position="1"/>
        <end position="26"/>
    </location>
</feature>
<name>A0A0C2WSX6_AMAMK</name>
<keyword evidence="4" id="KW-1185">Reference proteome</keyword>
<evidence type="ECO:0000313" key="3">
    <source>
        <dbReference type="EMBL" id="KIL64817.1"/>
    </source>
</evidence>
<dbReference type="AlphaFoldDB" id="A0A0C2WSX6"/>
<accession>A0A0C2WSX6</accession>
<gene>
    <name evidence="3" type="ORF">M378DRAFT_564479</name>
</gene>
<evidence type="ECO:0000313" key="4">
    <source>
        <dbReference type="Proteomes" id="UP000054549"/>
    </source>
</evidence>
<feature type="chain" id="PRO_5002158437" evidence="2">
    <location>
        <begin position="27"/>
        <end position="94"/>
    </location>
</feature>
<proteinExistence type="predicted"/>
<keyword evidence="2" id="KW-0732">Signal</keyword>
<dbReference type="HOGENOM" id="CLU_2385681_0_0_1"/>
<dbReference type="InParanoid" id="A0A0C2WSX6"/>
<feature type="region of interest" description="Disordered" evidence="1">
    <location>
        <begin position="64"/>
        <end position="94"/>
    </location>
</feature>